<dbReference type="AlphaFoldDB" id="A0A6J8DND4"/>
<dbReference type="EMBL" id="CACVKT020007687">
    <property type="protein sequence ID" value="CAC5410108.1"/>
    <property type="molecule type" value="Genomic_DNA"/>
</dbReference>
<evidence type="ECO:0000313" key="2">
    <source>
        <dbReference type="Proteomes" id="UP000507470"/>
    </source>
</evidence>
<protein>
    <submittedName>
        <fullName evidence="1">Uncharacterized protein</fullName>
    </submittedName>
</protein>
<reference evidence="1 2" key="1">
    <citation type="submission" date="2020-06" db="EMBL/GenBank/DDBJ databases">
        <authorList>
            <person name="Li R."/>
            <person name="Bekaert M."/>
        </authorList>
    </citation>
    <scope>NUCLEOTIDE SEQUENCE [LARGE SCALE GENOMIC DNA]</scope>
    <source>
        <strain evidence="2">wild</strain>
    </source>
</reference>
<gene>
    <name evidence="1" type="ORF">MCOR_43313</name>
</gene>
<dbReference type="Proteomes" id="UP000507470">
    <property type="component" value="Unassembled WGS sequence"/>
</dbReference>
<dbReference type="OrthoDB" id="10415870at2759"/>
<organism evidence="1 2">
    <name type="scientific">Mytilus coruscus</name>
    <name type="common">Sea mussel</name>
    <dbReference type="NCBI Taxonomy" id="42192"/>
    <lineage>
        <taxon>Eukaryota</taxon>
        <taxon>Metazoa</taxon>
        <taxon>Spiralia</taxon>
        <taxon>Lophotrochozoa</taxon>
        <taxon>Mollusca</taxon>
        <taxon>Bivalvia</taxon>
        <taxon>Autobranchia</taxon>
        <taxon>Pteriomorphia</taxon>
        <taxon>Mytilida</taxon>
        <taxon>Mytiloidea</taxon>
        <taxon>Mytilidae</taxon>
        <taxon>Mytilinae</taxon>
        <taxon>Mytilus</taxon>
    </lineage>
</organism>
<proteinExistence type="predicted"/>
<sequence>MIGISVLKVEQLNDGEFMLDLDVDGMDASDILSAINGLVDMFSVECLLLSPFGIKYIFVEELFGFEQDGHVQVSSLFPKLLNYVKDIPLQFLRVHLSQSSQAIDSNLHAFWQIVHGNLGCLGPGLGSIPLSRSKIMCCVLLSLAYANILVDTFVYVFYCSLSSNRFEQLELPGY</sequence>
<keyword evidence="2" id="KW-1185">Reference proteome</keyword>
<name>A0A6J8DND4_MYTCO</name>
<evidence type="ECO:0000313" key="1">
    <source>
        <dbReference type="EMBL" id="CAC5410108.1"/>
    </source>
</evidence>
<accession>A0A6J8DND4</accession>